<dbReference type="GO" id="GO:1902201">
    <property type="term" value="P:negative regulation of bacterial-type flagellum-dependent cell motility"/>
    <property type="evidence" value="ECO:0007669"/>
    <property type="project" value="TreeGrafter"/>
</dbReference>
<feature type="transmembrane region" description="Helical" evidence="4">
    <location>
        <begin position="214"/>
        <end position="233"/>
    </location>
</feature>
<name>A0A6V8MJL2_9BACT</name>
<dbReference type="EMBL" id="BLXX01000005">
    <property type="protein sequence ID" value="GFO59869.1"/>
    <property type="molecule type" value="Genomic_DNA"/>
</dbReference>
<dbReference type="EC" id="2.7.7.65" evidence="1"/>
<dbReference type="PANTHER" id="PTHR45138">
    <property type="entry name" value="REGULATORY COMPONENTS OF SENSORY TRANSDUCTION SYSTEM"/>
    <property type="match status" value="1"/>
</dbReference>
<dbReference type="Gene3D" id="3.30.70.270">
    <property type="match status" value="1"/>
</dbReference>
<comment type="catalytic activity">
    <reaction evidence="2">
        <text>2 GTP = 3',3'-c-di-GMP + 2 diphosphate</text>
        <dbReference type="Rhea" id="RHEA:24898"/>
        <dbReference type="ChEBI" id="CHEBI:33019"/>
        <dbReference type="ChEBI" id="CHEBI:37565"/>
        <dbReference type="ChEBI" id="CHEBI:58805"/>
        <dbReference type="EC" id="2.7.7.65"/>
    </reaction>
</comment>
<keyword evidence="4" id="KW-0812">Transmembrane</keyword>
<dbReference type="InterPro" id="IPR043128">
    <property type="entry name" value="Rev_trsase/Diguanyl_cyclase"/>
</dbReference>
<keyword evidence="4" id="KW-0472">Membrane</keyword>
<keyword evidence="4" id="KW-1133">Transmembrane helix</keyword>
<dbReference type="SMART" id="SM00267">
    <property type="entry name" value="GGDEF"/>
    <property type="match status" value="1"/>
</dbReference>
<dbReference type="SUPFAM" id="SSF55073">
    <property type="entry name" value="Nucleotide cyclase"/>
    <property type="match status" value="1"/>
</dbReference>
<organism evidence="6 7">
    <name type="scientific">Geomonas silvestris</name>
    <dbReference type="NCBI Taxonomy" id="2740184"/>
    <lineage>
        <taxon>Bacteria</taxon>
        <taxon>Pseudomonadati</taxon>
        <taxon>Thermodesulfobacteriota</taxon>
        <taxon>Desulfuromonadia</taxon>
        <taxon>Geobacterales</taxon>
        <taxon>Geobacteraceae</taxon>
        <taxon>Geomonas</taxon>
    </lineage>
</organism>
<feature type="transmembrane region" description="Helical" evidence="4">
    <location>
        <begin position="123"/>
        <end position="141"/>
    </location>
</feature>
<evidence type="ECO:0000256" key="3">
    <source>
        <dbReference type="SAM" id="MobiDB-lite"/>
    </source>
</evidence>
<dbReference type="CDD" id="cd01949">
    <property type="entry name" value="GGDEF"/>
    <property type="match status" value="1"/>
</dbReference>
<evidence type="ECO:0000256" key="4">
    <source>
        <dbReference type="SAM" id="Phobius"/>
    </source>
</evidence>
<dbReference type="AlphaFoldDB" id="A0A6V8MJL2"/>
<proteinExistence type="predicted"/>
<accession>A0A6V8MJL2</accession>
<dbReference type="GO" id="GO:0052621">
    <property type="term" value="F:diguanylate cyclase activity"/>
    <property type="evidence" value="ECO:0007669"/>
    <property type="project" value="UniProtKB-EC"/>
</dbReference>
<feature type="transmembrane region" description="Helical" evidence="4">
    <location>
        <begin position="40"/>
        <end position="58"/>
    </location>
</feature>
<comment type="caution">
    <text evidence="6">The sequence shown here is derived from an EMBL/GenBank/DDBJ whole genome shotgun (WGS) entry which is preliminary data.</text>
</comment>
<evidence type="ECO:0000259" key="5">
    <source>
        <dbReference type="PROSITE" id="PS50887"/>
    </source>
</evidence>
<feature type="transmembrane region" description="Helical" evidence="4">
    <location>
        <begin position="161"/>
        <end position="184"/>
    </location>
</feature>
<feature type="transmembrane region" description="Helical" evidence="4">
    <location>
        <begin position="63"/>
        <end position="80"/>
    </location>
</feature>
<feature type="transmembrane region" description="Helical" evidence="4">
    <location>
        <begin position="92"/>
        <end position="111"/>
    </location>
</feature>
<dbReference type="GO" id="GO:0005886">
    <property type="term" value="C:plasma membrane"/>
    <property type="evidence" value="ECO:0007669"/>
    <property type="project" value="TreeGrafter"/>
</dbReference>
<evidence type="ECO:0000256" key="1">
    <source>
        <dbReference type="ARBA" id="ARBA00012528"/>
    </source>
</evidence>
<protein>
    <recommendedName>
        <fullName evidence="1">diguanylate cyclase</fullName>
        <ecNumber evidence="1">2.7.7.65</ecNumber>
    </recommendedName>
</protein>
<dbReference type="PANTHER" id="PTHR45138:SF9">
    <property type="entry name" value="DIGUANYLATE CYCLASE DGCM-RELATED"/>
    <property type="match status" value="1"/>
</dbReference>
<feature type="domain" description="GGDEF" evidence="5">
    <location>
        <begin position="263"/>
        <end position="415"/>
    </location>
</feature>
<dbReference type="InterPro" id="IPR029787">
    <property type="entry name" value="Nucleotide_cyclase"/>
</dbReference>
<feature type="transmembrane region" description="Helical" evidence="4">
    <location>
        <begin position="191"/>
        <end position="208"/>
    </location>
</feature>
<dbReference type="InterPro" id="IPR000160">
    <property type="entry name" value="GGDEF_dom"/>
</dbReference>
<evidence type="ECO:0000313" key="7">
    <source>
        <dbReference type="Proteomes" id="UP000556026"/>
    </source>
</evidence>
<sequence>MSYALIKRFTVLALPAALLVAAFAALQRLPLLPAPQQELTAYAPYLALTGGFGLSLAFNRGRIFFALILVAALYLVQRGALAQGVGEPVPRVLFLSLSVIIPVNLTLFCFMRERGIFSHAGRLRLGFLAVQALAVYWMARFRQDYSPIAELLAHPFSRWPAFARFLLPQSSLFFFLVADLLVALRVFKRRLPIDVALLGSLIALGIALNRVTTPFAPALFVTVAALLLTIGVLQDSHSMAFTDELTGLPSRRALNEQVMGLGRSYVVAMLDVDHFKRFNDTYGHDVGDQVLRMVGSKLAKVKGGGRSFRYGGEEFTIIFPKRSLKEVTPHLEELRETVATYQLWLRGEDRPKEAEQGKAKRSGGAGGSAAKSVSVTISIGVAAASEALRTPTEVINAADKALYRAKQRGRNQVAT</sequence>
<dbReference type="NCBIfam" id="TIGR00254">
    <property type="entry name" value="GGDEF"/>
    <property type="match status" value="1"/>
</dbReference>
<reference evidence="7" key="1">
    <citation type="submission" date="2020-06" db="EMBL/GenBank/DDBJ databases">
        <title>Draft genomic sequence of Geomonas sp. Red330.</title>
        <authorList>
            <person name="Itoh H."/>
            <person name="Zhenxing X."/>
            <person name="Ushijima N."/>
            <person name="Masuda Y."/>
            <person name="Shiratori Y."/>
            <person name="Senoo K."/>
        </authorList>
    </citation>
    <scope>NUCLEOTIDE SEQUENCE [LARGE SCALE GENOMIC DNA]</scope>
    <source>
        <strain evidence="7">Red330</strain>
    </source>
</reference>
<dbReference type="RefSeq" id="WP_183354688.1">
    <property type="nucleotide sequence ID" value="NZ_BLXX01000005.1"/>
</dbReference>
<dbReference type="InterPro" id="IPR050469">
    <property type="entry name" value="Diguanylate_Cyclase"/>
</dbReference>
<dbReference type="GO" id="GO:0043709">
    <property type="term" value="P:cell adhesion involved in single-species biofilm formation"/>
    <property type="evidence" value="ECO:0007669"/>
    <property type="project" value="TreeGrafter"/>
</dbReference>
<gene>
    <name evidence="6" type="ORF">GMST_21940</name>
</gene>
<feature type="region of interest" description="Disordered" evidence="3">
    <location>
        <begin position="350"/>
        <end position="369"/>
    </location>
</feature>
<dbReference type="Pfam" id="PF00990">
    <property type="entry name" value="GGDEF"/>
    <property type="match status" value="2"/>
</dbReference>
<evidence type="ECO:0000256" key="2">
    <source>
        <dbReference type="ARBA" id="ARBA00034247"/>
    </source>
</evidence>
<dbReference type="PROSITE" id="PS50887">
    <property type="entry name" value="GGDEF"/>
    <property type="match status" value="1"/>
</dbReference>
<keyword evidence="7" id="KW-1185">Reference proteome</keyword>
<evidence type="ECO:0000313" key="6">
    <source>
        <dbReference type="EMBL" id="GFO59869.1"/>
    </source>
</evidence>
<dbReference type="Proteomes" id="UP000556026">
    <property type="component" value="Unassembled WGS sequence"/>
</dbReference>